<dbReference type="AlphaFoldDB" id="A0A0D2NKY1"/>
<name>A0A0D2NKY1_9CHLO</name>
<gene>
    <name evidence="1" type="ORF">MNEG_2529</name>
</gene>
<keyword evidence="2" id="KW-1185">Reference proteome</keyword>
<evidence type="ECO:0000313" key="1">
    <source>
        <dbReference type="EMBL" id="KIZ05431.1"/>
    </source>
</evidence>
<organism evidence="1 2">
    <name type="scientific">Monoraphidium neglectum</name>
    <dbReference type="NCBI Taxonomy" id="145388"/>
    <lineage>
        <taxon>Eukaryota</taxon>
        <taxon>Viridiplantae</taxon>
        <taxon>Chlorophyta</taxon>
        <taxon>core chlorophytes</taxon>
        <taxon>Chlorophyceae</taxon>
        <taxon>CS clade</taxon>
        <taxon>Sphaeropleales</taxon>
        <taxon>Selenastraceae</taxon>
        <taxon>Monoraphidium</taxon>
    </lineage>
</organism>
<dbReference type="OrthoDB" id="10381411at2759"/>
<dbReference type="Proteomes" id="UP000054498">
    <property type="component" value="Unassembled WGS sequence"/>
</dbReference>
<reference evidence="1 2" key="1">
    <citation type="journal article" date="2013" name="BMC Genomics">
        <title>Reconstruction of the lipid metabolism for the microalga Monoraphidium neglectum from its genome sequence reveals characteristics suitable for biofuel production.</title>
        <authorList>
            <person name="Bogen C."/>
            <person name="Al-Dilaimi A."/>
            <person name="Albersmeier A."/>
            <person name="Wichmann J."/>
            <person name="Grundmann M."/>
            <person name="Rupp O."/>
            <person name="Lauersen K.J."/>
            <person name="Blifernez-Klassen O."/>
            <person name="Kalinowski J."/>
            <person name="Goesmann A."/>
            <person name="Mussgnug J.H."/>
            <person name="Kruse O."/>
        </authorList>
    </citation>
    <scope>NUCLEOTIDE SEQUENCE [LARGE SCALE GENOMIC DNA]</scope>
    <source>
        <strain evidence="1 2">SAG 48.87</strain>
    </source>
</reference>
<protein>
    <submittedName>
        <fullName evidence="1">Uncharacterized protein</fullName>
    </submittedName>
</protein>
<dbReference type="Gene3D" id="1.10.260.100">
    <property type="match status" value="1"/>
</dbReference>
<dbReference type="GeneID" id="25735407"/>
<sequence>MAVLGRLLERDLSPGQAAAFSSMGMTPRSALSSLAADPELVDLMALPKVKRALADAKADPENGLARWAGDAEVQRALDLLEAALGGGGVIDVQAER</sequence>
<dbReference type="EMBL" id="KK100507">
    <property type="protein sequence ID" value="KIZ05431.1"/>
    <property type="molecule type" value="Genomic_DNA"/>
</dbReference>
<evidence type="ECO:0000313" key="2">
    <source>
        <dbReference type="Proteomes" id="UP000054498"/>
    </source>
</evidence>
<dbReference type="KEGG" id="mng:MNEG_2529"/>
<accession>A0A0D2NKY1</accession>
<dbReference type="RefSeq" id="XP_013904450.1">
    <property type="nucleotide sequence ID" value="XM_014048996.1"/>
</dbReference>
<proteinExistence type="predicted"/>